<organism evidence="2 3">
    <name type="scientific">Phormidium tenue NIES-30</name>
    <dbReference type="NCBI Taxonomy" id="549789"/>
    <lineage>
        <taxon>Bacteria</taxon>
        <taxon>Bacillati</taxon>
        <taxon>Cyanobacteriota</taxon>
        <taxon>Cyanophyceae</taxon>
        <taxon>Oscillatoriophycideae</taxon>
        <taxon>Oscillatoriales</taxon>
        <taxon>Oscillatoriaceae</taxon>
        <taxon>Phormidium</taxon>
    </lineage>
</organism>
<dbReference type="STRING" id="549789.NIES30_17320"/>
<feature type="transmembrane region" description="Helical" evidence="1">
    <location>
        <begin position="14"/>
        <end position="35"/>
    </location>
</feature>
<reference evidence="2 3" key="1">
    <citation type="submission" date="2016-11" db="EMBL/GenBank/DDBJ databases">
        <title>Draft Genome Sequences of Nine Cyanobacterial Strains from Diverse Habitats.</title>
        <authorList>
            <person name="Zhu T."/>
            <person name="Hou S."/>
            <person name="Lu X."/>
            <person name="Hess W.R."/>
        </authorList>
    </citation>
    <scope>NUCLEOTIDE SEQUENCE [LARGE SCALE GENOMIC DNA]</scope>
    <source>
        <strain evidence="2 3">NIES-30</strain>
    </source>
</reference>
<name>A0A1U7J315_9CYAN</name>
<keyword evidence="3" id="KW-1185">Reference proteome</keyword>
<evidence type="ECO:0000313" key="3">
    <source>
        <dbReference type="Proteomes" id="UP000185557"/>
    </source>
</evidence>
<accession>A0A1U7J315</accession>
<dbReference type="AlphaFoldDB" id="A0A1U7J315"/>
<proteinExistence type="predicted"/>
<keyword evidence="1" id="KW-0812">Transmembrane</keyword>
<keyword evidence="1" id="KW-1133">Transmembrane helix</keyword>
<gene>
    <name evidence="2" type="ORF">NIES30_17320</name>
</gene>
<evidence type="ECO:0000313" key="2">
    <source>
        <dbReference type="EMBL" id="OKH46474.1"/>
    </source>
</evidence>
<keyword evidence="1" id="KW-0472">Membrane</keyword>
<evidence type="ECO:0000256" key="1">
    <source>
        <dbReference type="SAM" id="Phobius"/>
    </source>
</evidence>
<dbReference type="EMBL" id="MRCG01000013">
    <property type="protein sequence ID" value="OKH46474.1"/>
    <property type="molecule type" value="Genomic_DNA"/>
</dbReference>
<protein>
    <submittedName>
        <fullName evidence="2">Uncharacterized protein</fullName>
    </submittedName>
</protein>
<dbReference type="OrthoDB" id="514667at2"/>
<dbReference type="Proteomes" id="UP000185557">
    <property type="component" value="Unassembled WGS sequence"/>
</dbReference>
<sequence>MALPVWLVSLVQPVLVPLCFIVAWAVMGLTFWHLVVTVRDGVNQATVMHKIPCAECCYFTNDYRLKCPIHPKIALSEAAIDCTDFEDSGLR</sequence>
<comment type="caution">
    <text evidence="2">The sequence shown here is derived from an EMBL/GenBank/DDBJ whole genome shotgun (WGS) entry which is preliminary data.</text>
</comment>